<evidence type="ECO:0000256" key="5">
    <source>
        <dbReference type="ARBA" id="ARBA00022679"/>
    </source>
</evidence>
<dbReference type="InterPro" id="IPR031322">
    <property type="entry name" value="Shikimate/glucono_kinase"/>
</dbReference>
<feature type="binding site" evidence="11">
    <location>
        <position position="81"/>
    </location>
    <ligand>
        <name>substrate</name>
    </ligand>
</feature>
<dbReference type="UniPathway" id="UPA00053">
    <property type="reaction ID" value="UER00088"/>
</dbReference>
<keyword evidence="11" id="KW-0479">Metal-binding</keyword>
<dbReference type="PRINTS" id="PR01100">
    <property type="entry name" value="SHIKIMTKNASE"/>
</dbReference>
<dbReference type="Proteomes" id="UP000185934">
    <property type="component" value="Chromosome"/>
</dbReference>
<feature type="binding site" evidence="11">
    <location>
        <position position="155"/>
    </location>
    <ligand>
        <name>ATP</name>
        <dbReference type="ChEBI" id="CHEBI:30616"/>
    </ligand>
</feature>
<accession>A0A1P8F4Y5</accession>
<evidence type="ECO:0000313" key="13">
    <source>
        <dbReference type="Proteomes" id="UP000185934"/>
    </source>
</evidence>
<sequence>MKSNISLIGFMGSGKSTVGKRLARRLERDFIETDRLIEERAGMPVGDIFQERGETWFRDAEQEVIKGISDSAQNAVIACGGGAVIRQANIEQLKRCSVVVYLETPIPALKERLASSRKRPLLNRPDRDTVIEELHEARRPVYEAAADVTVKTGKRPFAAVISEIIDRLGIDESDRH</sequence>
<protein>
    <recommendedName>
        <fullName evidence="3 11">Shikimate kinase</fullName>
        <shortName evidence="11">SK</shortName>
        <ecNumber evidence="3 11">2.7.1.71</ecNumber>
    </recommendedName>
</protein>
<keyword evidence="8 11" id="KW-0067">ATP-binding</keyword>
<feature type="binding site" evidence="11">
    <location>
        <position position="58"/>
    </location>
    <ligand>
        <name>substrate</name>
    </ligand>
</feature>
<evidence type="ECO:0000256" key="7">
    <source>
        <dbReference type="ARBA" id="ARBA00022777"/>
    </source>
</evidence>
<dbReference type="GO" id="GO:0005524">
    <property type="term" value="F:ATP binding"/>
    <property type="evidence" value="ECO:0007669"/>
    <property type="project" value="UniProtKB-UniRule"/>
</dbReference>
<organism evidence="12 13">
    <name type="scientific">Dehalogenimonas formicexedens</name>
    <dbReference type="NCBI Taxonomy" id="1839801"/>
    <lineage>
        <taxon>Bacteria</taxon>
        <taxon>Bacillati</taxon>
        <taxon>Chloroflexota</taxon>
        <taxon>Dehalococcoidia</taxon>
        <taxon>Dehalococcoidales</taxon>
        <taxon>Dehalococcoidaceae</taxon>
        <taxon>Dehalogenimonas</taxon>
    </lineage>
</organism>
<evidence type="ECO:0000256" key="10">
    <source>
        <dbReference type="ARBA" id="ARBA00048567"/>
    </source>
</evidence>
<evidence type="ECO:0000256" key="6">
    <source>
        <dbReference type="ARBA" id="ARBA00022741"/>
    </source>
</evidence>
<dbReference type="GO" id="GO:0009423">
    <property type="term" value="P:chorismate biosynthetic process"/>
    <property type="evidence" value="ECO:0007669"/>
    <property type="project" value="UniProtKB-UniRule"/>
</dbReference>
<dbReference type="Gene3D" id="3.40.50.300">
    <property type="entry name" value="P-loop containing nucleotide triphosphate hydrolases"/>
    <property type="match status" value="1"/>
</dbReference>
<dbReference type="GO" id="GO:0000287">
    <property type="term" value="F:magnesium ion binding"/>
    <property type="evidence" value="ECO:0007669"/>
    <property type="project" value="UniProtKB-UniRule"/>
</dbReference>
<comment type="catalytic activity">
    <reaction evidence="10 11">
        <text>shikimate + ATP = 3-phosphoshikimate + ADP + H(+)</text>
        <dbReference type="Rhea" id="RHEA:13121"/>
        <dbReference type="ChEBI" id="CHEBI:15378"/>
        <dbReference type="ChEBI" id="CHEBI:30616"/>
        <dbReference type="ChEBI" id="CHEBI:36208"/>
        <dbReference type="ChEBI" id="CHEBI:145989"/>
        <dbReference type="ChEBI" id="CHEBI:456216"/>
        <dbReference type="EC" id="2.7.1.71"/>
    </reaction>
</comment>
<keyword evidence="5 11" id="KW-0808">Transferase</keyword>
<dbReference type="PANTHER" id="PTHR21087">
    <property type="entry name" value="SHIKIMATE KINASE"/>
    <property type="match status" value="1"/>
</dbReference>
<dbReference type="InterPro" id="IPR000623">
    <property type="entry name" value="Shikimate_kinase/TSH1"/>
</dbReference>
<dbReference type="InterPro" id="IPR023000">
    <property type="entry name" value="Shikimate_kinase_CS"/>
</dbReference>
<feature type="binding site" evidence="11">
    <location>
        <position position="16"/>
    </location>
    <ligand>
        <name>Mg(2+)</name>
        <dbReference type="ChEBI" id="CHEBI:18420"/>
    </ligand>
</feature>
<evidence type="ECO:0000256" key="3">
    <source>
        <dbReference type="ARBA" id="ARBA00012154"/>
    </source>
</evidence>
<dbReference type="SUPFAM" id="SSF52540">
    <property type="entry name" value="P-loop containing nucleoside triphosphate hydrolases"/>
    <property type="match status" value="1"/>
</dbReference>
<evidence type="ECO:0000256" key="8">
    <source>
        <dbReference type="ARBA" id="ARBA00022840"/>
    </source>
</evidence>
<dbReference type="OrthoDB" id="9800332at2"/>
<keyword evidence="11" id="KW-0460">Magnesium</keyword>
<dbReference type="GO" id="GO:0009073">
    <property type="term" value="P:aromatic amino acid family biosynthetic process"/>
    <property type="evidence" value="ECO:0007669"/>
    <property type="project" value="UniProtKB-KW"/>
</dbReference>
<dbReference type="GO" id="GO:0005829">
    <property type="term" value="C:cytosol"/>
    <property type="evidence" value="ECO:0007669"/>
    <property type="project" value="TreeGrafter"/>
</dbReference>
<evidence type="ECO:0000256" key="2">
    <source>
        <dbReference type="ARBA" id="ARBA00006997"/>
    </source>
</evidence>
<dbReference type="InterPro" id="IPR027417">
    <property type="entry name" value="P-loop_NTPase"/>
</dbReference>
<evidence type="ECO:0000256" key="11">
    <source>
        <dbReference type="HAMAP-Rule" id="MF_00109"/>
    </source>
</evidence>
<proteinExistence type="inferred from homology"/>
<name>A0A1P8F4Y5_9CHLR</name>
<keyword evidence="9 11" id="KW-0057">Aromatic amino acid biosynthesis</keyword>
<reference evidence="13" key="1">
    <citation type="submission" date="2016-11" db="EMBL/GenBank/DDBJ databases">
        <title>Dehalogenimonas formicexedens sp. nov., a chlorinated alkane respiring bacterium isolated from contaminated groundwater.</title>
        <authorList>
            <person name="Key T.A."/>
            <person name="Bowman K.S."/>
            <person name="Lee I."/>
            <person name="Chun J."/>
            <person name="Albuquerque L."/>
            <person name="da Costa M.S."/>
            <person name="Rainey F.A."/>
            <person name="Moe W.M."/>
        </authorList>
    </citation>
    <scope>NUCLEOTIDE SEQUENCE [LARGE SCALE GENOMIC DNA]</scope>
    <source>
        <strain evidence="13">NSZ-14</strain>
    </source>
</reference>
<dbReference type="KEGG" id="dfo:Dform_00181"/>
<dbReference type="Pfam" id="PF01202">
    <property type="entry name" value="SKI"/>
    <property type="match status" value="1"/>
</dbReference>
<keyword evidence="6 11" id="KW-0547">Nucleotide-binding</keyword>
<comment type="similarity">
    <text evidence="2 11">Belongs to the shikimate kinase family.</text>
</comment>
<feature type="binding site" evidence="11">
    <location>
        <position position="34"/>
    </location>
    <ligand>
        <name>substrate</name>
    </ligand>
</feature>
<feature type="binding site" evidence="11">
    <location>
        <position position="119"/>
    </location>
    <ligand>
        <name>ATP</name>
        <dbReference type="ChEBI" id="CHEBI:30616"/>
    </ligand>
</feature>
<dbReference type="GO" id="GO:0008652">
    <property type="term" value="P:amino acid biosynthetic process"/>
    <property type="evidence" value="ECO:0007669"/>
    <property type="project" value="UniProtKB-KW"/>
</dbReference>
<dbReference type="PROSITE" id="PS01128">
    <property type="entry name" value="SHIKIMATE_KINASE"/>
    <property type="match status" value="1"/>
</dbReference>
<dbReference type="AlphaFoldDB" id="A0A1P8F4Y5"/>
<dbReference type="PANTHER" id="PTHR21087:SF16">
    <property type="entry name" value="SHIKIMATE KINASE 1, CHLOROPLASTIC"/>
    <property type="match status" value="1"/>
</dbReference>
<evidence type="ECO:0000256" key="9">
    <source>
        <dbReference type="ARBA" id="ARBA00023141"/>
    </source>
</evidence>
<evidence type="ECO:0000313" key="12">
    <source>
        <dbReference type="EMBL" id="APV43544.1"/>
    </source>
</evidence>
<dbReference type="RefSeq" id="WP_083635298.1">
    <property type="nucleotide sequence ID" value="NZ_CP018258.1"/>
</dbReference>
<comment type="function">
    <text evidence="11">Catalyzes the specific phosphorylation of the 3-hydroxyl group of shikimic acid using ATP as a cosubstrate.</text>
</comment>
<feature type="binding site" evidence="11">
    <location>
        <position position="138"/>
    </location>
    <ligand>
        <name>substrate</name>
    </ligand>
</feature>
<dbReference type="EC" id="2.7.1.71" evidence="3 11"/>
<evidence type="ECO:0000256" key="1">
    <source>
        <dbReference type="ARBA" id="ARBA00004842"/>
    </source>
</evidence>
<dbReference type="GO" id="GO:0004765">
    <property type="term" value="F:shikimate kinase activity"/>
    <property type="evidence" value="ECO:0007669"/>
    <property type="project" value="UniProtKB-UniRule"/>
</dbReference>
<dbReference type="STRING" id="1839801.Dform_00181"/>
<dbReference type="CDD" id="cd00464">
    <property type="entry name" value="SK"/>
    <property type="match status" value="1"/>
</dbReference>
<dbReference type="EMBL" id="CP018258">
    <property type="protein sequence ID" value="APV43544.1"/>
    <property type="molecule type" value="Genomic_DNA"/>
</dbReference>
<keyword evidence="4 11" id="KW-0028">Amino-acid biosynthesis</keyword>
<evidence type="ECO:0000256" key="4">
    <source>
        <dbReference type="ARBA" id="ARBA00022605"/>
    </source>
</evidence>
<comment type="subcellular location">
    <subcellularLocation>
        <location evidence="11">Cytoplasm</location>
    </subcellularLocation>
</comment>
<feature type="binding site" evidence="11">
    <location>
        <begin position="12"/>
        <end position="17"/>
    </location>
    <ligand>
        <name>ATP</name>
        <dbReference type="ChEBI" id="CHEBI:30616"/>
    </ligand>
</feature>
<keyword evidence="7 11" id="KW-0418">Kinase</keyword>
<keyword evidence="11" id="KW-0963">Cytoplasm</keyword>
<gene>
    <name evidence="11 12" type="primary">aroK</name>
    <name evidence="12" type="synonym">aroL</name>
    <name evidence="12" type="ORF">Dform_00181</name>
</gene>
<comment type="subunit">
    <text evidence="11">Monomer.</text>
</comment>
<comment type="cofactor">
    <cofactor evidence="11">
        <name>Mg(2+)</name>
        <dbReference type="ChEBI" id="CHEBI:18420"/>
    </cofactor>
    <text evidence="11">Binds 1 Mg(2+) ion per subunit.</text>
</comment>
<keyword evidence="13" id="KW-1185">Reference proteome</keyword>
<dbReference type="HAMAP" id="MF_00109">
    <property type="entry name" value="Shikimate_kinase"/>
    <property type="match status" value="1"/>
</dbReference>
<comment type="pathway">
    <text evidence="1 11">Metabolic intermediate biosynthesis; chorismate biosynthesis; chorismate from D-erythrose 4-phosphate and phosphoenolpyruvate: step 5/7.</text>
</comment>